<reference evidence="2 3" key="1">
    <citation type="submission" date="2016-10" db="EMBL/GenBank/DDBJ databases">
        <title>Paenibacillus species isolates.</title>
        <authorList>
            <person name="Beno S.M."/>
        </authorList>
    </citation>
    <scope>NUCLEOTIDE SEQUENCE [LARGE SCALE GENOMIC DNA]</scope>
    <source>
        <strain evidence="2 3">FSL H7-0710</strain>
    </source>
</reference>
<dbReference type="Gene3D" id="3.40.50.720">
    <property type="entry name" value="NAD(P)-binding Rossmann-like Domain"/>
    <property type="match status" value="1"/>
</dbReference>
<dbReference type="CDD" id="cd05269">
    <property type="entry name" value="TMR_SDR_a"/>
    <property type="match status" value="1"/>
</dbReference>
<dbReference type="InterPro" id="IPR036291">
    <property type="entry name" value="NAD(P)-bd_dom_sf"/>
</dbReference>
<feature type="domain" description="NmrA-like" evidence="1">
    <location>
        <begin position="3"/>
        <end position="217"/>
    </location>
</feature>
<evidence type="ECO:0000259" key="1">
    <source>
        <dbReference type="Pfam" id="PF05368"/>
    </source>
</evidence>
<comment type="caution">
    <text evidence="2">The sequence shown here is derived from an EMBL/GenBank/DDBJ whole genome shotgun (WGS) entry which is preliminary data.</text>
</comment>
<dbReference type="InterPro" id="IPR008030">
    <property type="entry name" value="NmrA-like"/>
</dbReference>
<name>A0A1R0Y478_9BACL</name>
<dbReference type="Proteomes" id="UP000187439">
    <property type="component" value="Unassembled WGS sequence"/>
</dbReference>
<dbReference type="OrthoDB" id="152510at2"/>
<dbReference type="RefSeq" id="WP_076118410.1">
    <property type="nucleotide sequence ID" value="NZ_MPTC01000005.1"/>
</dbReference>
<dbReference type="PANTHER" id="PTHR47129:SF1">
    <property type="entry name" value="NMRA-LIKE DOMAIN-CONTAINING PROTEIN"/>
    <property type="match status" value="1"/>
</dbReference>
<dbReference type="SUPFAM" id="SSF51735">
    <property type="entry name" value="NAD(P)-binding Rossmann-fold domains"/>
    <property type="match status" value="1"/>
</dbReference>
<dbReference type="PANTHER" id="PTHR47129">
    <property type="entry name" value="QUINONE OXIDOREDUCTASE 2"/>
    <property type="match status" value="1"/>
</dbReference>
<sequence length="272" mass="30327">MSIMVTGATGQLGSLIMENLLQLVPSSQIIACVRDLEKAKDLLEKGVEIRFGDYDQPDSLVEAFSGVANLLFISSSHPDDNVRLIQHSEVVNVALKAGVKHLLYTGFAFPPKGQIPANHVHLLTEQMILKSGIDYTFLRNALYMDFINVLGLKEAIQNGELITYPGNWLFNSVTRKDLALATAVVLTTTGHHNQIYELAAPRSWDFDELAEILSELSGTRIVHRQDSNIQHWIYSFLAKLDTASTSNDMEERLMGRPVTTLKESIVTFLQNE</sequence>
<evidence type="ECO:0000313" key="2">
    <source>
        <dbReference type="EMBL" id="OMD42138.1"/>
    </source>
</evidence>
<dbReference type="AlphaFoldDB" id="A0A1R0Y478"/>
<accession>A0A1R0Y478</accession>
<gene>
    <name evidence="2" type="ORF">BSK52_08540</name>
</gene>
<protein>
    <submittedName>
        <fullName evidence="2">NAD(P)-dependent oxidoreductase</fullName>
    </submittedName>
</protein>
<organism evidence="2 3">
    <name type="scientific">Paenibacillus odorifer</name>
    <dbReference type="NCBI Taxonomy" id="189426"/>
    <lineage>
        <taxon>Bacteria</taxon>
        <taxon>Bacillati</taxon>
        <taxon>Bacillota</taxon>
        <taxon>Bacilli</taxon>
        <taxon>Bacillales</taxon>
        <taxon>Paenibacillaceae</taxon>
        <taxon>Paenibacillus</taxon>
    </lineage>
</organism>
<dbReference type="EMBL" id="MPTC01000005">
    <property type="protein sequence ID" value="OMD42138.1"/>
    <property type="molecule type" value="Genomic_DNA"/>
</dbReference>
<dbReference type="InterPro" id="IPR052718">
    <property type="entry name" value="NmrA-type_oxidoreductase"/>
</dbReference>
<evidence type="ECO:0000313" key="3">
    <source>
        <dbReference type="Proteomes" id="UP000187439"/>
    </source>
</evidence>
<proteinExistence type="predicted"/>
<dbReference type="Gene3D" id="3.90.25.10">
    <property type="entry name" value="UDP-galactose 4-epimerase, domain 1"/>
    <property type="match status" value="1"/>
</dbReference>
<dbReference type="Pfam" id="PF05368">
    <property type="entry name" value="NmrA"/>
    <property type="match status" value="1"/>
</dbReference>